<gene>
    <name evidence="19" type="primary">fcuA</name>
    <name evidence="19" type="ORF">NCTC11009_01314</name>
</gene>
<dbReference type="Pfam" id="PF07715">
    <property type="entry name" value="Plug"/>
    <property type="match status" value="1"/>
</dbReference>
<dbReference type="Pfam" id="PF00593">
    <property type="entry name" value="TonB_dep_Rec_b-barrel"/>
    <property type="match status" value="1"/>
</dbReference>
<evidence type="ECO:0000256" key="4">
    <source>
        <dbReference type="ARBA" id="ARBA00022452"/>
    </source>
</evidence>
<keyword evidence="6 14" id="KW-0812">Transmembrane</keyword>
<evidence type="ECO:0000256" key="1">
    <source>
        <dbReference type="ARBA" id="ARBA00004571"/>
    </source>
</evidence>
<dbReference type="GO" id="GO:0038023">
    <property type="term" value="F:signaling receptor activity"/>
    <property type="evidence" value="ECO:0007669"/>
    <property type="project" value="InterPro"/>
</dbReference>
<evidence type="ECO:0000256" key="16">
    <source>
        <dbReference type="RuleBase" id="RU003357"/>
    </source>
</evidence>
<evidence type="ECO:0000259" key="18">
    <source>
        <dbReference type="Pfam" id="PF07715"/>
    </source>
</evidence>
<dbReference type="InterPro" id="IPR039426">
    <property type="entry name" value="TonB-dep_rcpt-like"/>
</dbReference>
<keyword evidence="13 14" id="KW-0998">Cell outer membrane</keyword>
<dbReference type="InterPro" id="IPR000531">
    <property type="entry name" value="Beta-barrel_TonB"/>
</dbReference>
<evidence type="ECO:0000256" key="13">
    <source>
        <dbReference type="ARBA" id="ARBA00023237"/>
    </source>
</evidence>
<dbReference type="InterPro" id="IPR037066">
    <property type="entry name" value="Plug_dom_sf"/>
</dbReference>
<dbReference type="GO" id="GO:0015891">
    <property type="term" value="P:siderophore transport"/>
    <property type="evidence" value="ECO:0007669"/>
    <property type="project" value="InterPro"/>
</dbReference>
<proteinExistence type="inferred from homology"/>
<dbReference type="PROSITE" id="PS52016">
    <property type="entry name" value="TONB_DEPENDENT_REC_3"/>
    <property type="match status" value="1"/>
</dbReference>
<dbReference type="InterPro" id="IPR010105">
    <property type="entry name" value="TonB_sidphr_rcpt"/>
</dbReference>
<evidence type="ECO:0000313" key="20">
    <source>
        <dbReference type="Proteomes" id="UP000250242"/>
    </source>
</evidence>
<dbReference type="GO" id="GO:0015344">
    <property type="term" value="F:siderophore uptake transmembrane transporter activity"/>
    <property type="evidence" value="ECO:0007669"/>
    <property type="project" value="TreeGrafter"/>
</dbReference>
<dbReference type="NCBIfam" id="TIGR01783">
    <property type="entry name" value="TonB-siderophor"/>
    <property type="match status" value="1"/>
</dbReference>
<feature type="short sequence motif" description="TonB C-terminal box" evidence="15">
    <location>
        <begin position="692"/>
        <end position="709"/>
    </location>
</feature>
<keyword evidence="7" id="KW-0732">Signal</keyword>
<accession>A0A2X1ULX0</accession>
<evidence type="ECO:0000256" key="14">
    <source>
        <dbReference type="PROSITE-ProRule" id="PRU01360"/>
    </source>
</evidence>
<comment type="similarity">
    <text evidence="2 14 16">Belongs to the TonB-dependent receptor family.</text>
</comment>
<evidence type="ECO:0000256" key="7">
    <source>
        <dbReference type="ARBA" id="ARBA00022729"/>
    </source>
</evidence>
<dbReference type="Gene3D" id="2.170.130.10">
    <property type="entry name" value="TonB-dependent receptor, plug domain"/>
    <property type="match status" value="1"/>
</dbReference>
<evidence type="ECO:0000259" key="17">
    <source>
        <dbReference type="Pfam" id="PF00593"/>
    </source>
</evidence>
<evidence type="ECO:0000256" key="9">
    <source>
        <dbReference type="ARBA" id="ARBA00023065"/>
    </source>
</evidence>
<evidence type="ECO:0000256" key="12">
    <source>
        <dbReference type="ARBA" id="ARBA00023170"/>
    </source>
</evidence>
<keyword evidence="5" id="KW-0410">Iron transport</keyword>
<dbReference type="InterPro" id="IPR012910">
    <property type="entry name" value="Plug_dom"/>
</dbReference>
<evidence type="ECO:0000256" key="5">
    <source>
        <dbReference type="ARBA" id="ARBA00022496"/>
    </source>
</evidence>
<evidence type="ECO:0000256" key="6">
    <source>
        <dbReference type="ARBA" id="ARBA00022692"/>
    </source>
</evidence>
<protein>
    <submittedName>
        <fullName evidence="19">Ferrichrome receptor FcuA</fullName>
    </submittedName>
</protein>
<dbReference type="PANTHER" id="PTHR32552">
    <property type="entry name" value="FERRICHROME IRON RECEPTOR-RELATED"/>
    <property type="match status" value="1"/>
</dbReference>
<comment type="subcellular location">
    <subcellularLocation>
        <location evidence="1 14">Cell outer membrane</location>
        <topology evidence="1 14">Multi-pass membrane protein</topology>
    </subcellularLocation>
</comment>
<dbReference type="CDD" id="cd01347">
    <property type="entry name" value="ligand_gated_channel"/>
    <property type="match status" value="1"/>
</dbReference>
<dbReference type="Proteomes" id="UP000250242">
    <property type="component" value="Unassembled WGS sequence"/>
</dbReference>
<dbReference type="InterPro" id="IPR036942">
    <property type="entry name" value="Beta-barrel_TonB_sf"/>
</dbReference>
<keyword evidence="10 16" id="KW-0798">TonB box</keyword>
<dbReference type="PANTHER" id="PTHR32552:SF82">
    <property type="entry name" value="FCUA PROTEIN"/>
    <property type="match status" value="1"/>
</dbReference>
<keyword evidence="9" id="KW-0406">Ion transport</keyword>
<evidence type="ECO:0000256" key="10">
    <source>
        <dbReference type="ARBA" id="ARBA00023077"/>
    </source>
</evidence>
<keyword evidence="11 14" id="KW-0472">Membrane</keyword>
<dbReference type="GO" id="GO:0009279">
    <property type="term" value="C:cell outer membrane"/>
    <property type="evidence" value="ECO:0007669"/>
    <property type="project" value="UniProtKB-SubCell"/>
</dbReference>
<dbReference type="AlphaFoldDB" id="A0A2X1ULX0"/>
<feature type="domain" description="TonB-dependent receptor-like beta-barrel" evidence="17">
    <location>
        <begin position="265"/>
        <end position="679"/>
    </location>
</feature>
<evidence type="ECO:0000256" key="3">
    <source>
        <dbReference type="ARBA" id="ARBA00022448"/>
    </source>
</evidence>
<reference evidence="19 20" key="1">
    <citation type="submission" date="2018-06" db="EMBL/GenBank/DDBJ databases">
        <authorList>
            <consortium name="Pathogen Informatics"/>
            <person name="Doyle S."/>
        </authorList>
    </citation>
    <scope>NUCLEOTIDE SEQUENCE [LARGE SCALE GENOMIC DNA]</scope>
    <source>
        <strain evidence="19 20">NCTC11009</strain>
    </source>
</reference>
<sequence>MLAISFFGLLSIQKAHTHQEGFPLPPSETETFELPTITAHVADTYSGGQLARSSRLGFLGNIDVRDAPFSISSYTEKRIKDTDARDISDVIAKTDPSVHAAKFTAGSPLEDYNIRGFRSSIYDVSMNGLYGIAPFYRSSPEMFDQIQVLKGPSTMLNGMPPYGSVGGHVNLVTKRATAEPINSISADWRSDSIFGTHLDFGRRFGENNAFGIRLNAMVRGGDTRIEHQETETQLYSIGFDYQGERFRSSLDAYASKEKIDGVSRGVTLAPGVLTLPSVPKNSKLINPPWTFNDVEDKGIMGRIEFDLTQNTTLYATAGISSHDIKAYNAGQVTVDSNGFMNTTIGAIGDEVTRRSGEIGIQSSFNTGPVSHHLVANISSYNEHNHLIGNRYRWVDRTNIYNPQWRSDVPAYSVEPYWKTKTDIINYGIANTFGFIDDSLLLTLGLRHSRINTDQILTGRINLPTDHYKSNATTPSIAVNYRINDRISVYANYIEGLSKGAVAPFNAINYGEVFSPYKTKQIEAGLKFDLLGFDNTVSVFQIKKKDGYLDPYTNYFVADGEQRNRGIEWTFIGEPIDGLRFLGGIAILDAEITNSANKLIKGKNATGVPDWQGKLGVEWDASFVHGLTLSANVTHVAKQYIDPMNQVKIPSYTLLDFGARYKAKVGNNKYLTVRASVDNVTNKAYWEKPYYGALAIGSPRTFRISTTYEF</sequence>
<dbReference type="Gene3D" id="2.40.170.20">
    <property type="entry name" value="TonB-dependent receptor, beta-barrel domain"/>
    <property type="match status" value="1"/>
</dbReference>
<evidence type="ECO:0000256" key="2">
    <source>
        <dbReference type="ARBA" id="ARBA00009810"/>
    </source>
</evidence>
<dbReference type="RefSeq" id="WP_113062550.1">
    <property type="nucleotide sequence ID" value="NZ_UATH01000001.1"/>
</dbReference>
<evidence type="ECO:0000256" key="8">
    <source>
        <dbReference type="ARBA" id="ARBA00023004"/>
    </source>
</evidence>
<dbReference type="SUPFAM" id="SSF56935">
    <property type="entry name" value="Porins"/>
    <property type="match status" value="1"/>
</dbReference>
<dbReference type="PROSITE" id="PS01156">
    <property type="entry name" value="TONB_DEPENDENT_REC_2"/>
    <property type="match status" value="1"/>
</dbReference>
<evidence type="ECO:0000256" key="15">
    <source>
        <dbReference type="PROSITE-ProRule" id="PRU10144"/>
    </source>
</evidence>
<dbReference type="EMBL" id="UATH01000001">
    <property type="protein sequence ID" value="SPY08097.1"/>
    <property type="molecule type" value="Genomic_DNA"/>
</dbReference>
<keyword evidence="12 19" id="KW-0675">Receptor</keyword>
<organism evidence="19 20">
    <name type="scientific">Oligella urethralis</name>
    <dbReference type="NCBI Taxonomy" id="90245"/>
    <lineage>
        <taxon>Bacteria</taxon>
        <taxon>Pseudomonadati</taxon>
        <taxon>Pseudomonadota</taxon>
        <taxon>Betaproteobacteria</taxon>
        <taxon>Burkholderiales</taxon>
        <taxon>Alcaligenaceae</taxon>
        <taxon>Oligella</taxon>
    </lineage>
</organism>
<name>A0A2X1ULX0_9BURK</name>
<dbReference type="InterPro" id="IPR010917">
    <property type="entry name" value="TonB_rcpt_CS"/>
</dbReference>
<feature type="domain" description="TonB-dependent receptor plug" evidence="18">
    <location>
        <begin position="64"/>
        <end position="159"/>
    </location>
</feature>
<keyword evidence="3 14" id="KW-0813">Transport</keyword>
<evidence type="ECO:0000313" key="19">
    <source>
        <dbReference type="EMBL" id="SPY08097.1"/>
    </source>
</evidence>
<keyword evidence="8" id="KW-0408">Iron</keyword>
<keyword evidence="4 14" id="KW-1134">Transmembrane beta strand</keyword>
<evidence type="ECO:0000256" key="11">
    <source>
        <dbReference type="ARBA" id="ARBA00023136"/>
    </source>
</evidence>